<sequence length="398" mass="45938">MFLDFFYLLRARGLSVSLNEWMSLMEALDLGLAESSLLSFYHLCRSLLVKSEADYDKFDSVFAEYFRGIESPEDLPEEFWRWLNQGNRERSLEDRPMPEEALLELEALLKRFQERLEEQKEQHDGGNYWIGTGGTSRMGYGGYNNQGIRTGGTGRHRSAVQVAGERHFKDFRQDNILDTRQFQLAFRKLRQFSARVEGAKTELNLDATIEATGNNGGNLKLVFDKPRKNTIKLLLLFDSDGSMTPYSLLCSRLFQAVSKSSHFKDLKVYYFHNCIYDHLYTTPTCRKGDWVNTDWVLSNLDSEYKLILVGDGTMAPSELLSPGGNSVMSLYNQEPGLAWLHKLKKRYKKQVWLNPIPREDWDFVYGSYTLGLIRDVFPMFELTVDGLDEGIKKLLVRT</sequence>
<name>A0A858BV21_9FIRM</name>
<dbReference type="AlphaFoldDB" id="A0A858BV21"/>
<reference evidence="1 2" key="1">
    <citation type="submission" date="2020-02" db="EMBL/GenBank/DDBJ databases">
        <authorList>
            <person name="Kim Y.B."/>
            <person name="Roh S.W."/>
        </authorList>
    </citation>
    <scope>NUCLEOTIDE SEQUENCE [LARGE SCALE GENOMIC DNA]</scope>
    <source>
        <strain evidence="1 2">DSM 103574</strain>
    </source>
</reference>
<evidence type="ECO:0000313" key="2">
    <source>
        <dbReference type="Proteomes" id="UP000466848"/>
    </source>
</evidence>
<dbReference type="PANTHER" id="PTHR39338:SF7">
    <property type="entry name" value="BLL6692 PROTEIN"/>
    <property type="match status" value="1"/>
</dbReference>
<evidence type="ECO:0000313" key="1">
    <source>
        <dbReference type="EMBL" id="QIB69901.1"/>
    </source>
</evidence>
<proteinExistence type="predicted"/>
<dbReference type="PANTHER" id="PTHR39338">
    <property type="entry name" value="BLL5662 PROTEIN-RELATED"/>
    <property type="match status" value="1"/>
</dbReference>
<dbReference type="EMBL" id="CP048649">
    <property type="protein sequence ID" value="QIB69901.1"/>
    <property type="molecule type" value="Genomic_DNA"/>
</dbReference>
<keyword evidence="2" id="KW-1185">Reference proteome</keyword>
<dbReference type="RefSeq" id="WP_163067141.1">
    <property type="nucleotide sequence ID" value="NZ_CP048649.1"/>
</dbReference>
<protein>
    <submittedName>
        <fullName evidence="1">VWA domain-containing protein</fullName>
    </submittedName>
</protein>
<dbReference type="Pfam" id="PF05762">
    <property type="entry name" value="VWA_CoxE"/>
    <property type="match status" value="1"/>
</dbReference>
<organism evidence="1 2">
    <name type="scientific">Aminipila butyrica</name>
    <dbReference type="NCBI Taxonomy" id="433296"/>
    <lineage>
        <taxon>Bacteria</taxon>
        <taxon>Bacillati</taxon>
        <taxon>Bacillota</taxon>
        <taxon>Clostridia</taxon>
        <taxon>Peptostreptococcales</taxon>
        <taxon>Anaerovoracaceae</taxon>
        <taxon>Aminipila</taxon>
    </lineage>
</organism>
<dbReference type="Proteomes" id="UP000466848">
    <property type="component" value="Chromosome"/>
</dbReference>
<dbReference type="InterPro" id="IPR008912">
    <property type="entry name" value="Uncharacterised_CoxE"/>
</dbReference>
<dbReference type="KEGG" id="abut:Ami103574_11455"/>
<gene>
    <name evidence="1" type="ORF">Ami103574_11455</name>
</gene>
<accession>A0A858BV21</accession>